<proteinExistence type="predicted"/>
<dbReference type="AlphaFoldDB" id="A0A2T5HWC1"/>
<evidence type="ECO:0000313" key="1">
    <source>
        <dbReference type="EMBL" id="PTQ75758.1"/>
    </source>
</evidence>
<evidence type="ECO:0000313" key="2">
    <source>
        <dbReference type="Proteomes" id="UP000244077"/>
    </source>
</evidence>
<sequence>MRYVRQWIVAGVMLVLPQLGFAQNWHEPARGTVERAQLMNAIRPVVEWRLGRPVEFVVRQLRASGDHAFAILSPQRPGGGAIDINETPMVRYFGEDAYFFEEVGGIDVIAFLIREGDQWAVVDHSIGATDVWFAREPYCSVFVDVLHGYCPLK</sequence>
<dbReference type="Proteomes" id="UP000244077">
    <property type="component" value="Unassembled WGS sequence"/>
</dbReference>
<accession>A0A2T5HWC1</accession>
<dbReference type="EMBL" id="QAOH01000001">
    <property type="protein sequence ID" value="PTQ75758.1"/>
    <property type="molecule type" value="Genomic_DNA"/>
</dbReference>
<name>A0A2T5HWC1_9RHOB</name>
<keyword evidence="2" id="KW-1185">Reference proteome</keyword>
<gene>
    <name evidence="1" type="ORF">C8N42_101299</name>
</gene>
<organism evidence="1 2">
    <name type="scientific">Celeribacter persicus</name>
    <dbReference type="NCBI Taxonomy" id="1651082"/>
    <lineage>
        <taxon>Bacteria</taxon>
        <taxon>Pseudomonadati</taxon>
        <taxon>Pseudomonadota</taxon>
        <taxon>Alphaproteobacteria</taxon>
        <taxon>Rhodobacterales</taxon>
        <taxon>Roseobacteraceae</taxon>
        <taxon>Celeribacter</taxon>
    </lineage>
</organism>
<dbReference type="RefSeq" id="WP_107814760.1">
    <property type="nucleotide sequence ID" value="NZ_QAOH01000001.1"/>
</dbReference>
<comment type="caution">
    <text evidence="1">The sequence shown here is derived from an EMBL/GenBank/DDBJ whole genome shotgun (WGS) entry which is preliminary data.</text>
</comment>
<dbReference type="OrthoDB" id="5540942at2"/>
<reference evidence="1 2" key="1">
    <citation type="submission" date="2018-04" db="EMBL/GenBank/DDBJ databases">
        <title>Genomic Encyclopedia of Archaeal and Bacterial Type Strains, Phase II (KMG-II): from individual species to whole genera.</title>
        <authorList>
            <person name="Goeker M."/>
        </authorList>
    </citation>
    <scope>NUCLEOTIDE SEQUENCE [LARGE SCALE GENOMIC DNA]</scope>
    <source>
        <strain evidence="1 2">DSM 100434</strain>
    </source>
</reference>
<protein>
    <submittedName>
        <fullName evidence="1">Uncharacterized protein</fullName>
    </submittedName>
</protein>